<comment type="caution">
    <text evidence="1">The sequence shown here is derived from an EMBL/GenBank/DDBJ whole genome shotgun (WGS) entry which is preliminary data.</text>
</comment>
<evidence type="ECO:0000313" key="2">
    <source>
        <dbReference type="Proteomes" id="UP000635477"/>
    </source>
</evidence>
<evidence type="ECO:0000313" key="1">
    <source>
        <dbReference type="EMBL" id="KAF4978865.1"/>
    </source>
</evidence>
<gene>
    <name evidence="1" type="ORF">FZEAL_4825</name>
</gene>
<dbReference type="AlphaFoldDB" id="A0A8H4ULM7"/>
<proteinExistence type="predicted"/>
<protein>
    <submittedName>
        <fullName evidence="1">Uncharacterized protein</fullName>
    </submittedName>
</protein>
<dbReference type="OrthoDB" id="538223at2759"/>
<dbReference type="PANTHER" id="PTHR10039:SF5">
    <property type="entry name" value="NACHT DOMAIN-CONTAINING PROTEIN"/>
    <property type="match status" value="1"/>
</dbReference>
<reference evidence="1" key="2">
    <citation type="submission" date="2020-05" db="EMBL/GenBank/DDBJ databases">
        <authorList>
            <person name="Kim H.-S."/>
            <person name="Proctor R.H."/>
            <person name="Brown D.W."/>
        </authorList>
    </citation>
    <scope>NUCLEOTIDE SEQUENCE</scope>
    <source>
        <strain evidence="1">NRRL 22465</strain>
    </source>
</reference>
<accession>A0A8H4ULM7</accession>
<keyword evidence="2" id="KW-1185">Reference proteome</keyword>
<dbReference type="EMBL" id="JABEYC010000333">
    <property type="protein sequence ID" value="KAF4978865.1"/>
    <property type="molecule type" value="Genomic_DNA"/>
</dbReference>
<dbReference type="Proteomes" id="UP000635477">
    <property type="component" value="Unassembled WGS sequence"/>
</dbReference>
<sequence length="370" mass="41823">MTYHIFMYFVHCQHTLRLSHQASASDDELSRELHENPKHRLGANFFFGRGRGDIASAKDFAVTISYQLENISKPLQELIQKVTALSNVEIRAFVTSRPDTPLIHGFKGISEGCHRQFVLHDIEMTIIDQDIQAYYNDQFSKLDLIETNKSSSVVKRLVERSHGLFIHAATICRFIKGGKMFADRRLSCLLENNASGSNAETVLDVVYPEVLIPSLSGNFDPDEREELRQYLNFIVGSIVTLYDTTCLPDLAKMLAQPEQRIRAIVDRLHPVLDVPLPGDTIRVIRLVHPSFRDFLLDNKRNPSPMFSIDAPAAHGFLLAQCFEMMRTHLRKNICSIQQPGTRVSGVSKVEVDQHIPGPVHYLLPATTSMS</sequence>
<organism evidence="1 2">
    <name type="scientific">Fusarium zealandicum</name>
    <dbReference type="NCBI Taxonomy" id="1053134"/>
    <lineage>
        <taxon>Eukaryota</taxon>
        <taxon>Fungi</taxon>
        <taxon>Dikarya</taxon>
        <taxon>Ascomycota</taxon>
        <taxon>Pezizomycotina</taxon>
        <taxon>Sordariomycetes</taxon>
        <taxon>Hypocreomycetidae</taxon>
        <taxon>Hypocreales</taxon>
        <taxon>Nectriaceae</taxon>
        <taxon>Fusarium</taxon>
        <taxon>Fusarium staphyleae species complex</taxon>
    </lineage>
</organism>
<name>A0A8H4ULM7_9HYPO</name>
<dbReference type="PANTHER" id="PTHR10039">
    <property type="entry name" value="AMELOGENIN"/>
    <property type="match status" value="1"/>
</dbReference>
<reference evidence="1" key="1">
    <citation type="journal article" date="2020" name="BMC Genomics">
        <title>Correction to: Identification and distribution of gene clusters required for synthesis of sphingolipid metabolism inhibitors in diverse species of the filamentous fungus Fusarium.</title>
        <authorList>
            <person name="Kim H.S."/>
            <person name="Lohmar J.M."/>
            <person name="Busman M."/>
            <person name="Brown D.W."/>
            <person name="Naumann T.A."/>
            <person name="Divon H.H."/>
            <person name="Lysoe E."/>
            <person name="Uhlig S."/>
            <person name="Proctor R.H."/>
        </authorList>
    </citation>
    <scope>NUCLEOTIDE SEQUENCE</scope>
    <source>
        <strain evidence="1">NRRL 22465</strain>
    </source>
</reference>